<organism evidence="1 2">
    <name type="scientific">Fibrella aquatilis</name>
    <dbReference type="NCBI Taxonomy" id="2817059"/>
    <lineage>
        <taxon>Bacteria</taxon>
        <taxon>Pseudomonadati</taxon>
        <taxon>Bacteroidota</taxon>
        <taxon>Cytophagia</taxon>
        <taxon>Cytophagales</taxon>
        <taxon>Spirosomataceae</taxon>
        <taxon>Fibrella</taxon>
    </lineage>
</organism>
<protein>
    <submittedName>
        <fullName evidence="1">Uncharacterized protein</fullName>
    </submittedName>
</protein>
<dbReference type="EMBL" id="JAFMYU010000009">
    <property type="protein sequence ID" value="MBO0931900.1"/>
    <property type="molecule type" value="Genomic_DNA"/>
</dbReference>
<evidence type="ECO:0000313" key="2">
    <source>
        <dbReference type="Proteomes" id="UP000664795"/>
    </source>
</evidence>
<dbReference type="RefSeq" id="WP_207335868.1">
    <property type="nucleotide sequence ID" value="NZ_JAFMYU010000009.1"/>
</dbReference>
<reference evidence="1 2" key="1">
    <citation type="submission" date="2021-03" db="EMBL/GenBank/DDBJ databases">
        <title>Fibrella sp. HMF5036 genome sequencing and assembly.</title>
        <authorList>
            <person name="Kang H."/>
            <person name="Kim H."/>
            <person name="Bae S."/>
            <person name="Joh K."/>
        </authorList>
    </citation>
    <scope>NUCLEOTIDE SEQUENCE [LARGE SCALE GENOMIC DNA]</scope>
    <source>
        <strain evidence="1 2">HMF5036</strain>
    </source>
</reference>
<comment type="caution">
    <text evidence="1">The sequence shown here is derived from an EMBL/GenBank/DDBJ whole genome shotgun (WGS) entry which is preliminary data.</text>
</comment>
<dbReference type="Proteomes" id="UP000664795">
    <property type="component" value="Unassembled WGS sequence"/>
</dbReference>
<gene>
    <name evidence="1" type="ORF">J2I48_12900</name>
</gene>
<proteinExistence type="predicted"/>
<evidence type="ECO:0000313" key="1">
    <source>
        <dbReference type="EMBL" id="MBO0931900.1"/>
    </source>
</evidence>
<name>A0A939K149_9BACT</name>
<sequence length="115" mass="13602">MNPPFELLWSDEARLTFNRLPIDVQAAFLKQLPQLITKYAQLYKDRTDPEQVVGTVSHMQVPDWGMWLRMGTDYNEYDDEPVLLIYELEELTSQEFEQSVREAQIMPGRINPKRQ</sequence>
<keyword evidence="2" id="KW-1185">Reference proteome</keyword>
<dbReference type="AlphaFoldDB" id="A0A939K149"/>
<accession>A0A939K149</accession>